<proteinExistence type="predicted"/>
<evidence type="ECO:0000313" key="3">
    <source>
        <dbReference type="Proteomes" id="UP000689129"/>
    </source>
</evidence>
<feature type="transmembrane region" description="Helical" evidence="1">
    <location>
        <begin position="45"/>
        <end position="64"/>
    </location>
</feature>
<dbReference type="EMBL" id="JAEMWZ010000739">
    <property type="protein sequence ID" value="KAG7106939.1"/>
    <property type="molecule type" value="Genomic_DNA"/>
</dbReference>
<comment type="caution">
    <text evidence="2">The sequence shown here is derived from an EMBL/GenBank/DDBJ whole genome shotgun (WGS) entry which is preliminary data.</text>
</comment>
<sequence>MYIPCSLITSHFHNVLYAARSEQTLSDRVDSSDEHSHHYATRRTANGIIIIIIIIIVAVMMGAANG</sequence>
<accession>A0A8I2Z4Z6</accession>
<name>A0A8I2Z4Z6_VERLO</name>
<protein>
    <submittedName>
        <fullName evidence="2">Uncharacterized protein</fullName>
    </submittedName>
</protein>
<organism evidence="2 3">
    <name type="scientific">Verticillium longisporum</name>
    <name type="common">Verticillium dahliae var. longisporum</name>
    <dbReference type="NCBI Taxonomy" id="100787"/>
    <lineage>
        <taxon>Eukaryota</taxon>
        <taxon>Fungi</taxon>
        <taxon>Dikarya</taxon>
        <taxon>Ascomycota</taxon>
        <taxon>Pezizomycotina</taxon>
        <taxon>Sordariomycetes</taxon>
        <taxon>Hypocreomycetidae</taxon>
        <taxon>Glomerellales</taxon>
        <taxon>Plectosphaerellaceae</taxon>
        <taxon>Verticillium</taxon>
    </lineage>
</organism>
<evidence type="ECO:0000313" key="2">
    <source>
        <dbReference type="EMBL" id="KAG7106939.1"/>
    </source>
</evidence>
<keyword evidence="1" id="KW-0812">Transmembrane</keyword>
<reference evidence="2" key="1">
    <citation type="journal article" date="2021" name="Mol. Plant Pathol.">
        <title>A 20-kb lineage-specific genomic region tames virulence in pathogenic amphidiploid Verticillium longisporum.</title>
        <authorList>
            <person name="Harting R."/>
            <person name="Starke J."/>
            <person name="Kusch H."/>
            <person name="Poggeler S."/>
            <person name="Maurus I."/>
            <person name="Schluter R."/>
            <person name="Landesfeind M."/>
            <person name="Bulla I."/>
            <person name="Nowrousian M."/>
            <person name="de Jonge R."/>
            <person name="Stahlhut G."/>
            <person name="Hoff K.J."/>
            <person name="Asshauer K.P."/>
            <person name="Thurmer A."/>
            <person name="Stanke M."/>
            <person name="Daniel R."/>
            <person name="Morgenstern B."/>
            <person name="Thomma B.P.H.J."/>
            <person name="Kronstad J.W."/>
            <person name="Braus-Stromeyer S.A."/>
            <person name="Braus G.H."/>
        </authorList>
    </citation>
    <scope>NUCLEOTIDE SEQUENCE</scope>
    <source>
        <strain evidence="2">Vl32</strain>
    </source>
</reference>
<gene>
    <name evidence="2" type="ORF">HYQ45_018354</name>
</gene>
<dbReference type="Proteomes" id="UP000689129">
    <property type="component" value="Unassembled WGS sequence"/>
</dbReference>
<keyword evidence="1" id="KW-1133">Transmembrane helix</keyword>
<dbReference type="AlphaFoldDB" id="A0A8I2Z4Z6"/>
<keyword evidence="1" id="KW-0472">Membrane</keyword>
<evidence type="ECO:0000256" key="1">
    <source>
        <dbReference type="SAM" id="Phobius"/>
    </source>
</evidence>